<accession>A0A402CZG8</accession>
<evidence type="ECO:0000313" key="2">
    <source>
        <dbReference type="Proteomes" id="UP000287394"/>
    </source>
</evidence>
<dbReference type="RefSeq" id="WP_119322711.1">
    <property type="nucleotide sequence ID" value="NZ_AP025739.1"/>
</dbReference>
<dbReference type="EMBL" id="AP025739">
    <property type="protein sequence ID" value="BDI29401.1"/>
    <property type="molecule type" value="Genomic_DNA"/>
</dbReference>
<reference evidence="1 2" key="1">
    <citation type="journal article" date="2019" name="Int. J. Syst. Evol. Microbiol.">
        <title>Capsulimonas corticalis gen. nov., sp. nov., an aerobic capsulated bacterium, of a novel bacterial order, Capsulimonadales ord. nov., of the class Armatimonadia of the phylum Armatimonadetes.</title>
        <authorList>
            <person name="Li J."/>
            <person name="Kudo C."/>
            <person name="Tonouchi A."/>
        </authorList>
    </citation>
    <scope>NUCLEOTIDE SEQUENCE [LARGE SCALE GENOMIC DNA]</scope>
    <source>
        <strain evidence="1 2">AX-7</strain>
    </source>
</reference>
<dbReference type="Proteomes" id="UP000287394">
    <property type="component" value="Chromosome"/>
</dbReference>
<keyword evidence="2" id="KW-1185">Reference proteome</keyword>
<organism evidence="1 2">
    <name type="scientific">Capsulimonas corticalis</name>
    <dbReference type="NCBI Taxonomy" id="2219043"/>
    <lineage>
        <taxon>Bacteria</taxon>
        <taxon>Bacillati</taxon>
        <taxon>Armatimonadota</taxon>
        <taxon>Armatimonadia</taxon>
        <taxon>Capsulimonadales</taxon>
        <taxon>Capsulimonadaceae</taxon>
        <taxon>Capsulimonas</taxon>
    </lineage>
</organism>
<evidence type="ECO:0000313" key="1">
    <source>
        <dbReference type="EMBL" id="BDI29401.1"/>
    </source>
</evidence>
<sequence>MAVQITGYPYRQALSRQLKAILIATAVPSINMNLTLQMGAAGVPSGKIPQFADVNVVIGDLMNIQEPTICIVGSGEDIGWLGAGGGGAQQDIFGTQIRIKTPWSANNFPEDFELLFSVCTDTIRDCLNQSANTKIKPVNPHNQKPLIAGGGTFRSCMMTGSRPMTFPTNSTPGADTITRTRGWLITHIAKIDSNVGRPNALGQ</sequence>
<gene>
    <name evidence="1" type="ORF">CCAX7_14520</name>
</gene>
<protein>
    <submittedName>
        <fullName evidence="1">Uncharacterized protein</fullName>
    </submittedName>
</protein>
<dbReference type="AlphaFoldDB" id="A0A402CZG8"/>
<dbReference type="KEGG" id="ccot:CCAX7_14520"/>
<name>A0A402CZG8_9BACT</name>
<proteinExistence type="predicted"/>